<sequence>MSGQELFQIVSTGKTLRGIPAEEVIQAASRLFKIPAPQAQRLMLKGWVIKDRLTRANVVDYQTRLHKLGLKIAVCPAGKFDNRALVARIQAASQRRNRHKGERSPVTEAASSAQPISPAVPANNSGGRSEGERRALEELGALFSSDDRLRQPATDWVTLLPGAVGAAIVPGIFVFAAVALSLAGVGALWQIPESLIAGDFSLSTVTGALASLAMVAVVALFTVVPFILAEPRLDETSPAEQRPLHRKDAPQLFLLLEALSERGGLPMVEQVRVTRGAEVIAGAGLSGAWRQRLVLTLGFSAVRAYSGAELLGLLSRALGFYAGRGWALITWMVLGSAGRLQAMQVAFEDGRVFPVSESGSALQGMNRVLGYGARPLAPLIDRLLALHQRLGNQAARLLQRRADRWCAAMLGSEGFAPFSDKWQQVVHSALIAAEANREAAIVDQRLEDFPTAVVWLREHLDDETRGNLELAMTHTSDPWDPAAPADIDRIGEVESSAIAPMLRGNFSSEKLFPDLSEISREVSGLGDVGSASVGHLQLLAASREAEESLVVLQEYFNRVVPARIMPLEIPQSDELAGMDLQGCIDWLRGKLVELREYQGRLSELENRGALMQLGRLLLKAQVPVEAGDYQLCGATVSAADESVSDNRARRNDLEQQVRGIHALFALRIERARQQMSTREAEAVSQRLEMVRELGSLAPRLASMEMQTKILDLVLERLDSKREMRVVIERLADLVRGEWQALQTEIRRGRYMSAGDLTARLEKRVGHVGYAAFPEDRAGQEALLRQLQAQLKAASAVTLEYYRVQLAGILSPCLAVERSNKVRPLRLVAVSA</sequence>
<evidence type="ECO:0000256" key="2">
    <source>
        <dbReference type="SAM" id="Phobius"/>
    </source>
</evidence>
<dbReference type="RefSeq" id="WP_069948029.1">
    <property type="nucleotide sequence ID" value="NZ_CP014143.1"/>
</dbReference>
<evidence type="ECO:0000313" key="3">
    <source>
        <dbReference type="EMBL" id="AOS98114.1"/>
    </source>
</evidence>
<feature type="region of interest" description="Disordered" evidence="1">
    <location>
        <begin position="91"/>
        <end position="131"/>
    </location>
</feature>
<dbReference type="OrthoDB" id="5716768at2"/>
<keyword evidence="4" id="KW-1185">Reference proteome</keyword>
<dbReference type="STRING" id="1769779.AUP74_02719"/>
<dbReference type="KEGG" id="micc:AUP74_02719"/>
<protein>
    <submittedName>
        <fullName evidence="3">Uncharacterized protein</fullName>
    </submittedName>
</protein>
<name>A0A1C9WAC8_9GAMM</name>
<dbReference type="EMBL" id="CP014143">
    <property type="protein sequence ID" value="AOS98114.1"/>
    <property type="molecule type" value="Genomic_DNA"/>
</dbReference>
<feature type="transmembrane region" description="Helical" evidence="2">
    <location>
        <begin position="156"/>
        <end position="189"/>
    </location>
</feature>
<keyword evidence="2" id="KW-1133">Transmembrane helix</keyword>
<reference evidence="4" key="1">
    <citation type="submission" date="2016-01" db="EMBL/GenBank/DDBJ databases">
        <title>Complete genome sequence of Microbulbifer sp. CCB-MM1, a halophile isolated from Matang Mangrove Forest, Perak.</title>
        <authorList>
            <person name="Moh T.H."/>
            <person name="Dinesh B."/>
            <person name="Lau N.-S."/>
            <person name="Go F."/>
            <person name="Alexander Chong S.-C."/>
        </authorList>
    </citation>
    <scope>NUCLEOTIDE SEQUENCE [LARGE SCALE GENOMIC DNA]</scope>
    <source>
        <strain evidence="4">CCB-MM1</strain>
    </source>
</reference>
<gene>
    <name evidence="3" type="ORF">AUP74_02719</name>
</gene>
<evidence type="ECO:0000313" key="4">
    <source>
        <dbReference type="Proteomes" id="UP000095672"/>
    </source>
</evidence>
<keyword evidence="2" id="KW-0472">Membrane</keyword>
<dbReference type="AlphaFoldDB" id="A0A1C9WAC8"/>
<dbReference type="PATRIC" id="fig|1769779.3.peg.2712"/>
<feature type="transmembrane region" description="Helical" evidence="2">
    <location>
        <begin position="209"/>
        <end position="228"/>
    </location>
</feature>
<dbReference type="Proteomes" id="UP000095672">
    <property type="component" value="Chromosome"/>
</dbReference>
<keyword evidence="2" id="KW-0812">Transmembrane</keyword>
<proteinExistence type="predicted"/>
<organism evidence="3 4">
    <name type="scientific">Microbulbifer aggregans</name>
    <dbReference type="NCBI Taxonomy" id="1769779"/>
    <lineage>
        <taxon>Bacteria</taxon>
        <taxon>Pseudomonadati</taxon>
        <taxon>Pseudomonadota</taxon>
        <taxon>Gammaproteobacteria</taxon>
        <taxon>Cellvibrionales</taxon>
        <taxon>Microbulbiferaceae</taxon>
        <taxon>Microbulbifer</taxon>
    </lineage>
</organism>
<accession>A0A1C9WAC8</accession>
<evidence type="ECO:0000256" key="1">
    <source>
        <dbReference type="SAM" id="MobiDB-lite"/>
    </source>
</evidence>